<evidence type="ECO:0000313" key="2">
    <source>
        <dbReference type="Proteomes" id="UP000295293"/>
    </source>
</evidence>
<dbReference type="InterPro" id="IPR011990">
    <property type="entry name" value="TPR-like_helical_dom_sf"/>
</dbReference>
<name>A0A4R6YN09_9GAMM</name>
<dbReference type="Gene3D" id="1.20.58.320">
    <property type="entry name" value="TPR-like"/>
    <property type="match status" value="1"/>
</dbReference>
<accession>A0A4R6YN09</accession>
<dbReference type="Pfam" id="PF06041">
    <property type="entry name" value="DUF924"/>
    <property type="match status" value="1"/>
</dbReference>
<dbReference type="Proteomes" id="UP000295293">
    <property type="component" value="Unassembled WGS sequence"/>
</dbReference>
<comment type="caution">
    <text evidence="1">The sequence shown here is derived from an EMBL/GenBank/DDBJ whole genome shotgun (WGS) entry which is preliminary data.</text>
</comment>
<proteinExistence type="predicted"/>
<dbReference type="InterPro" id="IPR010323">
    <property type="entry name" value="DUF924"/>
</dbReference>
<dbReference type="EMBL" id="SNZH01000018">
    <property type="protein sequence ID" value="TDR38861.1"/>
    <property type="molecule type" value="Genomic_DNA"/>
</dbReference>
<evidence type="ECO:0000313" key="1">
    <source>
        <dbReference type="EMBL" id="TDR38861.1"/>
    </source>
</evidence>
<dbReference type="SUPFAM" id="SSF48452">
    <property type="entry name" value="TPR-like"/>
    <property type="match status" value="1"/>
</dbReference>
<dbReference type="AlphaFoldDB" id="A0A4R6YN09"/>
<gene>
    <name evidence="1" type="ORF">DFR29_1184</name>
</gene>
<keyword evidence="2" id="KW-1185">Reference proteome</keyword>
<sequence length="196" mass="22048">MTETILEFWFGADNLESEEQARLAQRWFSGDAQFDAEIRRRFGSLVDAALAGELSAWSAQPRSWLALLLLLDQFPRNLYRGSAQAFAGDHRAQATALAGIARGDDLALPARYRAFAYLPLEHAEEIVLQRHSVDLFRRLAADPEAQPAEQFLMYVEYAKAHHDVIARFGRFPHRNAVLGRAVTAEEQVYLDQGGGF</sequence>
<organism evidence="1 2">
    <name type="scientific">Tahibacter aquaticus</name>
    <dbReference type="NCBI Taxonomy" id="520092"/>
    <lineage>
        <taxon>Bacteria</taxon>
        <taxon>Pseudomonadati</taxon>
        <taxon>Pseudomonadota</taxon>
        <taxon>Gammaproteobacteria</taxon>
        <taxon>Lysobacterales</taxon>
        <taxon>Rhodanobacteraceae</taxon>
        <taxon>Tahibacter</taxon>
    </lineage>
</organism>
<reference evidence="1 2" key="1">
    <citation type="submission" date="2019-03" db="EMBL/GenBank/DDBJ databases">
        <title>Genomic Encyclopedia of Type Strains, Phase IV (KMG-IV): sequencing the most valuable type-strain genomes for metagenomic binning, comparative biology and taxonomic classification.</title>
        <authorList>
            <person name="Goeker M."/>
        </authorList>
    </citation>
    <scope>NUCLEOTIDE SEQUENCE [LARGE SCALE GENOMIC DNA]</scope>
    <source>
        <strain evidence="1 2">DSM 21667</strain>
    </source>
</reference>
<protein>
    <submittedName>
        <fullName evidence="1">Uncharacterized protein (DUF924 family)</fullName>
    </submittedName>
</protein>
<dbReference type="Gene3D" id="1.25.40.10">
    <property type="entry name" value="Tetratricopeptide repeat domain"/>
    <property type="match status" value="1"/>
</dbReference>